<dbReference type="HOGENOM" id="CLU_1299146_0_0_11"/>
<dbReference type="RefSeq" id="WP_043446350.1">
    <property type="nucleotide sequence ID" value="NZ_CP009313.1"/>
</dbReference>
<reference evidence="2 4" key="2">
    <citation type="journal article" date="2016" name="Appl. Microbiol. Biotechnol.">
        <title>Exploiting the genome sequence of Streptomyces nodosus for enhanced antibiotic production.</title>
        <authorList>
            <person name="Sweeney P."/>
            <person name="Murphy C.D."/>
            <person name="Caffrey P."/>
        </authorList>
    </citation>
    <scope>NUCLEOTIDE SEQUENCE [LARGE SCALE GENOMIC DNA]</scope>
    <source>
        <strain evidence="2 4">ATCC 14899</strain>
    </source>
</reference>
<dbReference type="PROSITE" id="PS51257">
    <property type="entry name" value="PROKAR_LIPOPROTEIN"/>
    <property type="match status" value="1"/>
</dbReference>
<reference evidence="3 5" key="3">
    <citation type="submission" date="2017-09" db="EMBL/GenBank/DDBJ databases">
        <title>Streptomyces genome completion.</title>
        <authorList>
            <person name="Lee N."/>
            <person name="Cho B.-K."/>
        </authorList>
    </citation>
    <scope>NUCLEOTIDE SEQUENCE [LARGE SCALE GENOMIC DNA]</scope>
    <source>
        <strain evidence="3 5">ATCC 14899</strain>
    </source>
</reference>
<accession>A0A0B5DT71</accession>
<feature type="transmembrane region" description="Helical" evidence="1">
    <location>
        <begin position="141"/>
        <end position="158"/>
    </location>
</feature>
<dbReference type="KEGG" id="snq:CP978_30895"/>
<dbReference type="Proteomes" id="UP000031526">
    <property type="component" value="Chromosome"/>
</dbReference>
<dbReference type="Proteomes" id="UP000325763">
    <property type="component" value="Chromosome"/>
</dbReference>
<feature type="transmembrane region" description="Helical" evidence="1">
    <location>
        <begin position="89"/>
        <end position="110"/>
    </location>
</feature>
<evidence type="ECO:0000313" key="4">
    <source>
        <dbReference type="Proteomes" id="UP000031526"/>
    </source>
</evidence>
<feature type="transmembrane region" description="Helical" evidence="1">
    <location>
        <begin position="17"/>
        <end position="37"/>
    </location>
</feature>
<feature type="transmembrane region" description="Helical" evidence="1">
    <location>
        <begin position="178"/>
        <end position="196"/>
    </location>
</feature>
<evidence type="ECO:0000256" key="1">
    <source>
        <dbReference type="SAM" id="Phobius"/>
    </source>
</evidence>
<evidence type="ECO:0000313" key="3">
    <source>
        <dbReference type="EMBL" id="QEV42363.1"/>
    </source>
</evidence>
<sequence>MLDLRDSWIRFLRAHRFCGIAVGWAVVIACDVMFGSARLDFPFSGGGTSATPLRHEIPLALAVIAVGGLGSAMDSLEETAARGFRRAEICFLVGTVSVAAVLLVVAEAVVSPMDTVLLLLRGLLIWVGLALASGRVWGWRFSWILPLATLFPLTYWQVDGLGRFRWWDWTDQPGHSMPCWGIAIGSLLVGGGAMALTPWRVTRLRRVCQRSGYRR</sequence>
<gene>
    <name evidence="3" type="ORF">CP978_30895</name>
    <name evidence="2" type="ORF">SNOD_30590</name>
</gene>
<organism evidence="2 4">
    <name type="scientific">Streptomyces nodosus</name>
    <dbReference type="NCBI Taxonomy" id="40318"/>
    <lineage>
        <taxon>Bacteria</taxon>
        <taxon>Bacillati</taxon>
        <taxon>Actinomycetota</taxon>
        <taxon>Actinomycetes</taxon>
        <taxon>Kitasatosporales</taxon>
        <taxon>Streptomycetaceae</taxon>
        <taxon>Streptomyces</taxon>
    </lineage>
</organism>
<proteinExistence type="predicted"/>
<keyword evidence="1" id="KW-0472">Membrane</keyword>
<evidence type="ECO:0000313" key="2">
    <source>
        <dbReference type="EMBL" id="AJE43861.1"/>
    </source>
</evidence>
<keyword evidence="4" id="KW-1185">Reference proteome</keyword>
<dbReference type="AlphaFoldDB" id="A0A0B5DT71"/>
<evidence type="ECO:0000313" key="5">
    <source>
        <dbReference type="Proteomes" id="UP000325763"/>
    </source>
</evidence>
<feature type="transmembrane region" description="Helical" evidence="1">
    <location>
        <begin position="116"/>
        <end position="134"/>
    </location>
</feature>
<dbReference type="OrthoDB" id="4177349at2"/>
<keyword evidence="1" id="KW-1133">Transmembrane helix</keyword>
<dbReference type="EMBL" id="CP023747">
    <property type="protein sequence ID" value="QEV42363.1"/>
    <property type="molecule type" value="Genomic_DNA"/>
</dbReference>
<name>A0A0B5DT71_9ACTN</name>
<dbReference type="EMBL" id="CP009313">
    <property type="protein sequence ID" value="AJE43861.1"/>
    <property type="molecule type" value="Genomic_DNA"/>
</dbReference>
<protein>
    <submittedName>
        <fullName evidence="2">Uncharacterized protein</fullName>
    </submittedName>
</protein>
<reference evidence="4" key="1">
    <citation type="submission" date="2014-09" db="EMBL/GenBank/DDBJ databases">
        <title>Sequence of the Streptomyces nodosus genome.</title>
        <authorList>
            <person name="Sweeney P."/>
            <person name="Stephens N."/>
            <person name="Murphy C."/>
            <person name="Caffrey P."/>
        </authorList>
    </citation>
    <scope>NUCLEOTIDE SEQUENCE [LARGE SCALE GENOMIC DNA]</scope>
    <source>
        <strain evidence="4">ATCC 14899</strain>
    </source>
</reference>
<keyword evidence="1" id="KW-0812">Transmembrane</keyword>
<feature type="transmembrane region" description="Helical" evidence="1">
    <location>
        <begin position="57"/>
        <end position="77"/>
    </location>
</feature>